<keyword evidence="1" id="KW-0732">Signal</keyword>
<protein>
    <submittedName>
        <fullName evidence="3">Hypothetical_protein</fullName>
    </submittedName>
</protein>
<accession>A0AA86UC47</accession>
<sequence>MVFIFFPIQVILLPHLCNSFNVLTQQVTEFVRFIRAQSIQMNYSLQLQYLIHIKCCKPLQITLEEERRAARDWIKQQLQSEFAQKRKKPNQIKQFIGINREPVFNRIQKQTVKCEPKIILNEKVKNFEENKRRKSWKWKQMIVFPGC</sequence>
<organism evidence="2">
    <name type="scientific">Hexamita inflata</name>
    <dbReference type="NCBI Taxonomy" id="28002"/>
    <lineage>
        <taxon>Eukaryota</taxon>
        <taxon>Metamonada</taxon>
        <taxon>Diplomonadida</taxon>
        <taxon>Hexamitidae</taxon>
        <taxon>Hexamitinae</taxon>
        <taxon>Hexamita</taxon>
    </lineage>
</organism>
<evidence type="ECO:0000313" key="4">
    <source>
        <dbReference type="Proteomes" id="UP001642409"/>
    </source>
</evidence>
<keyword evidence="4" id="KW-1185">Reference proteome</keyword>
<reference evidence="2" key="1">
    <citation type="submission" date="2023-06" db="EMBL/GenBank/DDBJ databases">
        <authorList>
            <person name="Kurt Z."/>
        </authorList>
    </citation>
    <scope>NUCLEOTIDE SEQUENCE</scope>
</reference>
<evidence type="ECO:0000256" key="1">
    <source>
        <dbReference type="SAM" id="SignalP"/>
    </source>
</evidence>
<name>A0AA86UC47_9EUKA</name>
<proteinExistence type="predicted"/>
<evidence type="ECO:0000313" key="2">
    <source>
        <dbReference type="EMBL" id="CAI9945312.1"/>
    </source>
</evidence>
<dbReference type="EMBL" id="CATOUU010000742">
    <property type="protein sequence ID" value="CAI9945312.1"/>
    <property type="molecule type" value="Genomic_DNA"/>
</dbReference>
<gene>
    <name evidence="2" type="ORF">HINF_LOCUS32957</name>
    <name evidence="3" type="ORF">HINF_LOCUS47902</name>
</gene>
<reference evidence="3 4" key="2">
    <citation type="submission" date="2024-07" db="EMBL/GenBank/DDBJ databases">
        <authorList>
            <person name="Akdeniz Z."/>
        </authorList>
    </citation>
    <scope>NUCLEOTIDE SEQUENCE [LARGE SCALE GENOMIC DNA]</scope>
</reference>
<comment type="caution">
    <text evidence="2">The sequence shown here is derived from an EMBL/GenBank/DDBJ whole genome shotgun (WGS) entry which is preliminary data.</text>
</comment>
<dbReference type="AlphaFoldDB" id="A0AA86UC47"/>
<feature type="chain" id="PRO_5041703346" evidence="1">
    <location>
        <begin position="20"/>
        <end position="147"/>
    </location>
</feature>
<dbReference type="EMBL" id="CAXDID020000217">
    <property type="protein sequence ID" value="CAL6058012.1"/>
    <property type="molecule type" value="Genomic_DNA"/>
</dbReference>
<feature type="signal peptide" evidence="1">
    <location>
        <begin position="1"/>
        <end position="19"/>
    </location>
</feature>
<evidence type="ECO:0000313" key="3">
    <source>
        <dbReference type="EMBL" id="CAL6058012.1"/>
    </source>
</evidence>
<dbReference type="Proteomes" id="UP001642409">
    <property type="component" value="Unassembled WGS sequence"/>
</dbReference>